<dbReference type="Proteomes" id="UP001498469">
    <property type="component" value="Unassembled WGS sequence"/>
</dbReference>
<dbReference type="RefSeq" id="WP_216247539.1">
    <property type="nucleotide sequence ID" value="NZ_JAZHFS010000001.1"/>
</dbReference>
<gene>
    <name evidence="1" type="ORF">SJI18_01115</name>
</gene>
<reference evidence="1 2" key="1">
    <citation type="submission" date="2023-11" db="EMBL/GenBank/DDBJ databases">
        <title>Draft genome sequence of a psychrophilic Clostridium strain from permafrost water brine.</title>
        <authorList>
            <person name="Shcherbakova V.A."/>
            <person name="Trubitsyn V.E."/>
            <person name="Zakharyuk A.G."/>
        </authorList>
    </citation>
    <scope>NUCLEOTIDE SEQUENCE [LARGE SCALE GENOMIC DNA]</scope>
    <source>
        <strain evidence="1 2">14F</strain>
    </source>
</reference>
<name>A0ABU7UKN7_9CLOT</name>
<evidence type="ECO:0000313" key="2">
    <source>
        <dbReference type="Proteomes" id="UP001498469"/>
    </source>
</evidence>
<dbReference type="EMBL" id="JAZHFS010000001">
    <property type="protein sequence ID" value="MEF2110903.1"/>
    <property type="molecule type" value="Genomic_DNA"/>
</dbReference>
<proteinExistence type="predicted"/>
<sequence>MLKNNTVGIWNKGPSTKVNGITIPGVLGWVKDIDVDIQPYSKALLLKNYGYDIEVDKRVYVDYFDSNINIGTILKYTDKYGKEINLSVKVIPWDDEYMEIICLGVS</sequence>
<accession>A0ABU7UKN7</accession>
<organism evidence="1 2">
    <name type="scientific">Clostridium frigoriphilum</name>
    <dbReference type="NCBI Taxonomy" id="443253"/>
    <lineage>
        <taxon>Bacteria</taxon>
        <taxon>Bacillati</taxon>
        <taxon>Bacillota</taxon>
        <taxon>Clostridia</taxon>
        <taxon>Eubacteriales</taxon>
        <taxon>Clostridiaceae</taxon>
        <taxon>Clostridium</taxon>
    </lineage>
</organism>
<keyword evidence="2" id="KW-1185">Reference proteome</keyword>
<evidence type="ECO:0000313" key="1">
    <source>
        <dbReference type="EMBL" id="MEF2110903.1"/>
    </source>
</evidence>
<comment type="caution">
    <text evidence="1">The sequence shown here is derived from an EMBL/GenBank/DDBJ whole genome shotgun (WGS) entry which is preliminary data.</text>
</comment>
<protein>
    <submittedName>
        <fullName evidence="1">Uncharacterized protein</fullName>
    </submittedName>
</protein>